<dbReference type="GO" id="GO:0008146">
    <property type="term" value="F:sulfotransferase activity"/>
    <property type="evidence" value="ECO:0007669"/>
    <property type="project" value="InterPro"/>
</dbReference>
<protein>
    <recommendedName>
        <fullName evidence="9">Carbohydrate sulfotransferase</fullName>
        <ecNumber evidence="9">2.8.2.-</ecNumber>
    </recommendedName>
</protein>
<name>A0A0B6ZM87_9EUPU</name>
<dbReference type="GO" id="GO:0000139">
    <property type="term" value="C:Golgi membrane"/>
    <property type="evidence" value="ECO:0007669"/>
    <property type="project" value="UniProtKB-SubCell"/>
</dbReference>
<dbReference type="GO" id="GO:0016051">
    <property type="term" value="P:carbohydrate biosynthetic process"/>
    <property type="evidence" value="ECO:0007669"/>
    <property type="project" value="InterPro"/>
</dbReference>
<organism evidence="11">
    <name type="scientific">Arion vulgaris</name>
    <dbReference type="NCBI Taxonomy" id="1028688"/>
    <lineage>
        <taxon>Eukaryota</taxon>
        <taxon>Metazoa</taxon>
        <taxon>Spiralia</taxon>
        <taxon>Lophotrochozoa</taxon>
        <taxon>Mollusca</taxon>
        <taxon>Gastropoda</taxon>
        <taxon>Heterobranchia</taxon>
        <taxon>Euthyneura</taxon>
        <taxon>Panpulmonata</taxon>
        <taxon>Eupulmonata</taxon>
        <taxon>Stylommatophora</taxon>
        <taxon>Helicina</taxon>
        <taxon>Arionoidea</taxon>
        <taxon>Arionidae</taxon>
        <taxon>Arion</taxon>
    </lineage>
</organism>
<keyword evidence="10" id="KW-0175">Coiled coil</keyword>
<keyword evidence="7 9" id="KW-0472">Membrane</keyword>
<reference evidence="11" key="1">
    <citation type="submission" date="2014-12" db="EMBL/GenBank/DDBJ databases">
        <title>Insight into the proteome of Arion vulgaris.</title>
        <authorList>
            <person name="Aradska J."/>
            <person name="Bulat T."/>
            <person name="Smidak R."/>
            <person name="Sarate P."/>
            <person name="Gangsoo J."/>
            <person name="Sialana F."/>
            <person name="Bilban M."/>
            <person name="Lubec G."/>
        </authorList>
    </citation>
    <scope>NUCLEOTIDE SEQUENCE</scope>
    <source>
        <tissue evidence="11">Skin</tissue>
    </source>
</reference>
<comment type="similarity">
    <text evidence="2 9">Belongs to the sulfotransferase 2 family.</text>
</comment>
<dbReference type="EMBL" id="HACG01022101">
    <property type="protein sequence ID" value="CEK68966.1"/>
    <property type="molecule type" value="Transcribed_RNA"/>
</dbReference>
<evidence type="ECO:0000256" key="1">
    <source>
        <dbReference type="ARBA" id="ARBA00004323"/>
    </source>
</evidence>
<evidence type="ECO:0000256" key="10">
    <source>
        <dbReference type="SAM" id="Coils"/>
    </source>
</evidence>
<dbReference type="AlphaFoldDB" id="A0A0B6ZM87"/>
<evidence type="ECO:0000256" key="4">
    <source>
        <dbReference type="ARBA" id="ARBA00022692"/>
    </source>
</evidence>
<accession>A0A0B6ZM87</accession>
<dbReference type="PANTHER" id="PTHR12137:SF54">
    <property type="entry name" value="CARBOHYDRATE SULFOTRANSFERASE"/>
    <property type="match status" value="1"/>
</dbReference>
<keyword evidence="8 9" id="KW-0325">Glycoprotein</keyword>
<dbReference type="InterPro" id="IPR018011">
    <property type="entry name" value="Carb_sulfotrans_8-10"/>
</dbReference>
<keyword evidence="5 9" id="KW-1133">Transmembrane helix</keyword>
<keyword evidence="6 9" id="KW-0333">Golgi apparatus</keyword>
<proteinExistence type="inferred from homology"/>
<evidence type="ECO:0000256" key="9">
    <source>
        <dbReference type="RuleBase" id="RU364020"/>
    </source>
</evidence>
<dbReference type="EC" id="2.8.2.-" evidence="9"/>
<evidence type="ECO:0000256" key="6">
    <source>
        <dbReference type="ARBA" id="ARBA00023034"/>
    </source>
</evidence>
<evidence type="ECO:0000256" key="2">
    <source>
        <dbReference type="ARBA" id="ARBA00006339"/>
    </source>
</evidence>
<keyword evidence="4 9" id="KW-0812">Transmembrane</keyword>
<dbReference type="Pfam" id="PF03567">
    <property type="entry name" value="Sulfotransfer_2"/>
    <property type="match status" value="1"/>
</dbReference>
<keyword evidence="3 9" id="KW-0808">Transferase</keyword>
<sequence>MLQSRFKSKLTKYLALSAFVTIVVMGYHIYLSSKRLTVLSKKDFRDDLNNQVLNLKNKYITLQQQFQQDVPQTYDVEKLQQHLQNLKESSAKVEEDMDILLHQIQQLPSIQDQQLKLQKITSAEEFARRRRRVRYGCSSDEVPGHVGNVLTHPSGVIYCIVPKAGCTFWKRIFTAATKKNNITIETISSISRESVHFDDGFGVPYNATTHTIKYPTRFIVTRDPYSRVFSSYLDKIYLPDFWLDVVLPMIKTRQAPLPRTNKDFLRHHFDKIATLFKGNATKRETSTESEKECGKYVTFSEFIAEGIEIMEPHWMPIHQICNPCLFNVTHVSSMRTFTEDARVILAQMKQEAVLDNLDENAQVKEEINSVSSYNFNHFYKGKMSSFYNTCITPREIAYRLWHNFRWRGYIDPDIEYQIPEFKDKKLIESDFMKQVFLARQSGLLNPQKMAATKRKFKKNVFATISKPMFKKLNKMYALDFELFGNTDVRDELFSLYSS</sequence>
<gene>
    <name evidence="11" type="primary">ORF68431</name>
</gene>
<evidence type="ECO:0000256" key="3">
    <source>
        <dbReference type="ARBA" id="ARBA00022679"/>
    </source>
</evidence>
<comment type="subcellular location">
    <subcellularLocation>
        <location evidence="1 9">Golgi apparatus membrane</location>
        <topology evidence="1 9">Single-pass type II membrane protein</topology>
    </subcellularLocation>
</comment>
<evidence type="ECO:0000256" key="8">
    <source>
        <dbReference type="ARBA" id="ARBA00023180"/>
    </source>
</evidence>
<keyword evidence="9" id="KW-0119">Carbohydrate metabolism</keyword>
<evidence type="ECO:0000313" key="11">
    <source>
        <dbReference type="EMBL" id="CEK68966.1"/>
    </source>
</evidence>
<keyword evidence="9" id="KW-0735">Signal-anchor</keyword>
<feature type="transmembrane region" description="Helical" evidence="9">
    <location>
        <begin position="12"/>
        <end position="31"/>
    </location>
</feature>
<dbReference type="InterPro" id="IPR005331">
    <property type="entry name" value="Sulfotransferase"/>
</dbReference>
<dbReference type="PANTHER" id="PTHR12137">
    <property type="entry name" value="CARBOHYDRATE SULFOTRANSFERASE"/>
    <property type="match status" value="1"/>
</dbReference>
<evidence type="ECO:0000256" key="7">
    <source>
        <dbReference type="ARBA" id="ARBA00023136"/>
    </source>
</evidence>
<evidence type="ECO:0000256" key="5">
    <source>
        <dbReference type="ARBA" id="ARBA00022989"/>
    </source>
</evidence>
<feature type="coiled-coil region" evidence="10">
    <location>
        <begin position="45"/>
        <end position="103"/>
    </location>
</feature>